<keyword evidence="2" id="KW-1185">Reference proteome</keyword>
<evidence type="ECO:0000313" key="2">
    <source>
        <dbReference type="Proteomes" id="UP000738349"/>
    </source>
</evidence>
<sequence>MPKQLPDTEHGYPPYDAQISRQRLEVFGYDRAATTRTQEEIVAEWTENAELFVNRPTRDEYLTGRHRQNLGQYTLSDVFTFFTADVVNAGTANPDAILTDDDIANHVRETGNSLPLPRHISEEFLAMFSGDMPHAVTISMFLAEDGYKTLESFAVACPQAWTASSNSMAVWDFSAHAFHHTPRGRVFLALNPEYSIHSIDDEVVLAGRCERDSKNLVAKAITQVHDTCGPTTPYWGPRPAAGVTTAQASFMINFMSSVYTSETVKMIRSLPHVHGIRQKMERFVPNKSMVYQPYAQTAVKGLLKLLGAIEARKENTHVLHLTNIPLLDRRMVAIILRSCPHITMIGIYDCPLIHFGDVICLLDLIHEVNQTRLARFIPQIAKFDFFPHFNMGIPYVDGAAGTHGVTWSGVSADLAQRGIFRILLEAYSKARHMEIGLLFEEGKAFRHYLSQLPLQPLAVVNFLNGLIRHDDALKERRTKRNKIEAREGMYDALKAVRLGIEDITRDHRTWYGEDMGKYMLFCSSCGNEMVEEFFTQGQRDLQPYSRVCAGCVLRGEMDTERNQQKQDNLGIVSTLFPAWDRADFNASAPVSKFSKFMQLKTIINVRPPAPPMQVNAAGHLVQPQYVIPLVRNNKVHYDSLQRLPTLEWLLFACERHWTSALHTALVADMERATIHLLGDHYPVSCGALAPFKYTRLDRAKPNHFDEGQSRSRASLKFCFESALIIKAAIHRKGF</sequence>
<gene>
    <name evidence="1" type="ORF">EDB81DRAFT_944774</name>
</gene>
<proteinExistence type="predicted"/>
<organism evidence="1 2">
    <name type="scientific">Dactylonectria macrodidyma</name>
    <dbReference type="NCBI Taxonomy" id="307937"/>
    <lineage>
        <taxon>Eukaryota</taxon>
        <taxon>Fungi</taxon>
        <taxon>Dikarya</taxon>
        <taxon>Ascomycota</taxon>
        <taxon>Pezizomycotina</taxon>
        <taxon>Sordariomycetes</taxon>
        <taxon>Hypocreomycetidae</taxon>
        <taxon>Hypocreales</taxon>
        <taxon>Nectriaceae</taxon>
        <taxon>Dactylonectria</taxon>
    </lineage>
</organism>
<name>A0A9P9FA91_9HYPO</name>
<protein>
    <submittedName>
        <fullName evidence="1">Uncharacterized protein</fullName>
    </submittedName>
</protein>
<accession>A0A9P9FA91</accession>
<dbReference type="AlphaFoldDB" id="A0A9P9FA91"/>
<dbReference type="EMBL" id="JAGMUV010000005">
    <property type="protein sequence ID" value="KAH7156298.1"/>
    <property type="molecule type" value="Genomic_DNA"/>
</dbReference>
<reference evidence="1" key="1">
    <citation type="journal article" date="2021" name="Nat. Commun.">
        <title>Genetic determinants of endophytism in the Arabidopsis root mycobiome.</title>
        <authorList>
            <person name="Mesny F."/>
            <person name="Miyauchi S."/>
            <person name="Thiergart T."/>
            <person name="Pickel B."/>
            <person name="Atanasova L."/>
            <person name="Karlsson M."/>
            <person name="Huettel B."/>
            <person name="Barry K.W."/>
            <person name="Haridas S."/>
            <person name="Chen C."/>
            <person name="Bauer D."/>
            <person name="Andreopoulos W."/>
            <person name="Pangilinan J."/>
            <person name="LaButti K."/>
            <person name="Riley R."/>
            <person name="Lipzen A."/>
            <person name="Clum A."/>
            <person name="Drula E."/>
            <person name="Henrissat B."/>
            <person name="Kohler A."/>
            <person name="Grigoriev I.V."/>
            <person name="Martin F.M."/>
            <person name="Hacquard S."/>
        </authorList>
    </citation>
    <scope>NUCLEOTIDE SEQUENCE</scope>
    <source>
        <strain evidence="1">MPI-CAGE-AT-0147</strain>
    </source>
</reference>
<comment type="caution">
    <text evidence="1">The sequence shown here is derived from an EMBL/GenBank/DDBJ whole genome shotgun (WGS) entry which is preliminary data.</text>
</comment>
<dbReference type="OrthoDB" id="5428138at2759"/>
<evidence type="ECO:0000313" key="1">
    <source>
        <dbReference type="EMBL" id="KAH7156298.1"/>
    </source>
</evidence>
<dbReference type="Proteomes" id="UP000738349">
    <property type="component" value="Unassembled WGS sequence"/>
</dbReference>